<dbReference type="EMBL" id="CP001867">
    <property type="protein sequence ID" value="ADB76856.1"/>
    <property type="molecule type" value="Genomic_DNA"/>
</dbReference>
<comment type="subcellular location">
    <subcellularLocation>
        <location evidence="1">Cell membrane</location>
        <topology evidence="1">Multi-pass membrane protein</topology>
    </subcellularLocation>
</comment>
<dbReference type="RefSeq" id="WP_012950281.1">
    <property type="nucleotide sequence ID" value="NC_013757.1"/>
</dbReference>
<protein>
    <submittedName>
        <fullName evidence="8">Putative integral membrane protein</fullName>
    </submittedName>
</protein>
<feature type="region of interest" description="Disordered" evidence="6">
    <location>
        <begin position="1"/>
        <end position="24"/>
    </location>
</feature>
<dbReference type="eggNOG" id="COG0392">
    <property type="taxonomic scope" value="Bacteria"/>
</dbReference>
<dbReference type="HOGENOM" id="CLU_064500_0_0_11"/>
<evidence type="ECO:0000256" key="5">
    <source>
        <dbReference type="ARBA" id="ARBA00023136"/>
    </source>
</evidence>
<dbReference type="KEGG" id="gob:Gobs_4294"/>
<feature type="transmembrane region" description="Helical" evidence="7">
    <location>
        <begin position="80"/>
        <end position="101"/>
    </location>
</feature>
<evidence type="ECO:0000256" key="6">
    <source>
        <dbReference type="SAM" id="MobiDB-lite"/>
    </source>
</evidence>
<dbReference type="GO" id="GO:0005886">
    <property type="term" value="C:plasma membrane"/>
    <property type="evidence" value="ECO:0007669"/>
    <property type="project" value="UniProtKB-SubCell"/>
</dbReference>
<name>D2SFK2_GEOOG</name>
<evidence type="ECO:0000256" key="3">
    <source>
        <dbReference type="ARBA" id="ARBA00022692"/>
    </source>
</evidence>
<evidence type="ECO:0000256" key="7">
    <source>
        <dbReference type="SAM" id="Phobius"/>
    </source>
</evidence>
<keyword evidence="4 7" id="KW-1133">Transmembrane helix</keyword>
<feature type="transmembrane region" description="Helical" evidence="7">
    <location>
        <begin position="187"/>
        <end position="210"/>
    </location>
</feature>
<feature type="transmembrane region" description="Helical" evidence="7">
    <location>
        <begin position="265"/>
        <end position="288"/>
    </location>
</feature>
<feature type="transmembrane region" description="Helical" evidence="7">
    <location>
        <begin position="297"/>
        <end position="315"/>
    </location>
</feature>
<keyword evidence="9" id="KW-1185">Reference proteome</keyword>
<reference evidence="8 9" key="1">
    <citation type="journal article" date="2010" name="Stand. Genomic Sci.">
        <title>Complete genome sequence of Geodermatophilus obscurus type strain (G-20).</title>
        <authorList>
            <person name="Ivanova N."/>
            <person name="Sikorski J."/>
            <person name="Jando M."/>
            <person name="Munk C."/>
            <person name="Lapidus A."/>
            <person name="Glavina Del Rio T."/>
            <person name="Copeland A."/>
            <person name="Tice H."/>
            <person name="Cheng J.-F."/>
            <person name="Lucas S."/>
            <person name="Chen F."/>
            <person name="Nolan M."/>
            <person name="Bruce D."/>
            <person name="Goodwin L."/>
            <person name="Pitluck S."/>
            <person name="Mavromatis K."/>
            <person name="Mikhailova N."/>
            <person name="Pati A."/>
            <person name="Chen A."/>
            <person name="Palaniappan K."/>
            <person name="Land M."/>
            <person name="Hauser L."/>
            <person name="Chang Y.-J."/>
            <person name="Jeffries C.D."/>
            <person name="Meincke L."/>
            <person name="Brettin T."/>
            <person name="Detter J.C."/>
            <person name="Detter J.C."/>
            <person name="Rohde M."/>
            <person name="Goeker M."/>
            <person name="Bristow J."/>
            <person name="Eisen J.A."/>
            <person name="Markowitz V."/>
            <person name="Hugenholtz P."/>
            <person name="Kyrpides N.C."/>
            <person name="Klenk H.-P."/>
        </authorList>
    </citation>
    <scope>NUCLEOTIDE SEQUENCE [LARGE SCALE GENOMIC DNA]</scope>
    <source>
        <strain evidence="9">ATCC 25078 / DSM 43160 / JCM 3152 / KCC A-0152 / KCTC 9177 / NBRC 13315 / NRRL B-3577 / G-20</strain>
    </source>
</reference>
<organism evidence="8 9">
    <name type="scientific">Geodermatophilus obscurus (strain ATCC 25078 / DSM 43160 / JCM 3152 / CCUG 61914 / KCC A-0152 / KCTC 9177 / NBRC 13315 / NRRL B-3577 / G-20)</name>
    <dbReference type="NCBI Taxonomy" id="526225"/>
    <lineage>
        <taxon>Bacteria</taxon>
        <taxon>Bacillati</taxon>
        <taxon>Actinomycetota</taxon>
        <taxon>Actinomycetes</taxon>
        <taxon>Geodermatophilales</taxon>
        <taxon>Geodermatophilaceae</taxon>
        <taxon>Geodermatophilus</taxon>
    </lineage>
</organism>
<evidence type="ECO:0000313" key="8">
    <source>
        <dbReference type="EMBL" id="ADB76856.1"/>
    </source>
</evidence>
<feature type="transmembrane region" description="Helical" evidence="7">
    <location>
        <begin position="231"/>
        <end position="253"/>
    </location>
</feature>
<evidence type="ECO:0000256" key="4">
    <source>
        <dbReference type="ARBA" id="ARBA00022989"/>
    </source>
</evidence>
<evidence type="ECO:0000313" key="9">
    <source>
        <dbReference type="Proteomes" id="UP000001382"/>
    </source>
</evidence>
<accession>D2SFK2</accession>
<dbReference type="STRING" id="526225.Gobs_4294"/>
<keyword evidence="2" id="KW-1003">Cell membrane</keyword>
<feature type="transmembrane region" description="Helical" evidence="7">
    <location>
        <begin position="51"/>
        <end position="68"/>
    </location>
</feature>
<reference evidence="9" key="2">
    <citation type="submission" date="2010-01" db="EMBL/GenBank/DDBJ databases">
        <title>The complete genome of Geodermatophilus obscurus DSM 43160.</title>
        <authorList>
            <consortium name="US DOE Joint Genome Institute (JGI-PGF)"/>
            <person name="Lucas S."/>
            <person name="Copeland A."/>
            <person name="Lapidus A."/>
            <person name="Glavina del Rio T."/>
            <person name="Dalin E."/>
            <person name="Tice H."/>
            <person name="Bruce D."/>
            <person name="Goodwin L."/>
            <person name="Pitluck S."/>
            <person name="Kyrpides N."/>
            <person name="Mavromatis K."/>
            <person name="Ivanova N."/>
            <person name="Munk A.C."/>
            <person name="Brettin T."/>
            <person name="Detter J.C."/>
            <person name="Han C."/>
            <person name="Larimer F."/>
            <person name="Land M."/>
            <person name="Hauser L."/>
            <person name="Markowitz V."/>
            <person name="Cheng J.-F."/>
            <person name="Hugenholtz P."/>
            <person name="Woyke T."/>
            <person name="Wu D."/>
            <person name="Jando M."/>
            <person name="Schneider S."/>
            <person name="Klenk H.-P."/>
            <person name="Eisen J.A."/>
        </authorList>
    </citation>
    <scope>NUCLEOTIDE SEQUENCE [LARGE SCALE GENOMIC DNA]</scope>
    <source>
        <strain evidence="9">ATCC 25078 / DSM 43160 / JCM 3152 / KCC A-0152 / KCTC 9177 / NBRC 13315 / NRRL B-3577 / G-20</strain>
    </source>
</reference>
<gene>
    <name evidence="8" type="ordered locus">Gobs_4294</name>
</gene>
<evidence type="ECO:0000256" key="1">
    <source>
        <dbReference type="ARBA" id="ARBA00004651"/>
    </source>
</evidence>
<dbReference type="Proteomes" id="UP000001382">
    <property type="component" value="Chromosome"/>
</dbReference>
<keyword evidence="5 7" id="KW-0472">Membrane</keyword>
<dbReference type="Pfam" id="PF03706">
    <property type="entry name" value="LPG_synthase_TM"/>
    <property type="match status" value="1"/>
</dbReference>
<dbReference type="InterPro" id="IPR022791">
    <property type="entry name" value="L-PG_synthase/AglD"/>
</dbReference>
<feature type="compositionally biased region" description="Gly residues" evidence="6">
    <location>
        <begin position="10"/>
        <end position="20"/>
    </location>
</feature>
<evidence type="ECO:0000256" key="2">
    <source>
        <dbReference type="ARBA" id="ARBA00022475"/>
    </source>
</evidence>
<feature type="transmembrane region" description="Helical" evidence="7">
    <location>
        <begin position="159"/>
        <end position="181"/>
    </location>
</feature>
<proteinExistence type="predicted"/>
<keyword evidence="3 7" id="KW-0812">Transmembrane</keyword>
<sequence length="348" mass="35408">MRSGRSPGTTPGGDTDGGPGADEVAESAARAIGDVPSGSRRSGLLAWMRRLTVLAVVAVAAGQVVRHWPAVSATVHSLPWGHVLISLVVMTAGVLLGPLVWRATLAAMGTRVRVPEAATIYLVGQLGKYVPGSVVAVLLQMELARSVGISRARALTASLLTAGVAVVTSLLAGLLAVPALAGSRPVLLWLFALLPVGLALLHPTALTYFVDRVLGLLRQHPLPQRLVGGAIARASALSLLGYLLYGVHLFVLVATLPAAGSTDPALLLVLCVGTMGVAMTAGLVAFVLPSGIGAREVVVVAALAAVLPYGQALALAVVSRVLFTVVELVSAGAATLAARVATRHRAPA</sequence>
<dbReference type="AlphaFoldDB" id="D2SFK2"/>